<name>A0ABR2VYS5_9FUNG</name>
<evidence type="ECO:0000313" key="1">
    <source>
        <dbReference type="EMBL" id="KAK9710617.1"/>
    </source>
</evidence>
<sequence>MRGDRVLSPGESTMKLQFQCNAASDKCEKVKATFDTAFQIISNVVVFREPLIVNASFISFCKEFKECDTNFRILGSAGPARTIVLIDEDGRRRAFPQALLKQKGYSKHPKFSSSDIIASFNSDVDFWFKDEGAIRRNQSDFLFVIIHELIHGLGISSSWMDYIHDTAQALTPNILVSTTPELYIFGGFVENMFDKFLVEYPSLKPLTETVNLLDQFASGPGTIFNNEEEFNRTFYYSPQYKLSSRICKLATTPQSLAFVPRNATMNEPIILETSLSPYIPGSSISHFDFRKFTNSPDFLMRFMEDRGVSLEEDVIRGGNYVGGPIGPQLTSILETLGYTINPNPKPLSEFVSKVSSPSTSGEGGVCVPYLFYLLTLYTLYTYLEDTMNILQR</sequence>
<proteinExistence type="predicted"/>
<evidence type="ECO:0000313" key="2">
    <source>
        <dbReference type="Proteomes" id="UP001479436"/>
    </source>
</evidence>
<keyword evidence="2" id="KW-1185">Reference proteome</keyword>
<protein>
    <recommendedName>
        <fullName evidence="3">Sequence orphan</fullName>
    </recommendedName>
</protein>
<dbReference type="Proteomes" id="UP001479436">
    <property type="component" value="Unassembled WGS sequence"/>
</dbReference>
<accession>A0ABR2VYS5</accession>
<gene>
    <name evidence="1" type="ORF">K7432_008321</name>
</gene>
<organism evidence="1 2">
    <name type="scientific">Basidiobolus ranarum</name>
    <dbReference type="NCBI Taxonomy" id="34480"/>
    <lineage>
        <taxon>Eukaryota</taxon>
        <taxon>Fungi</taxon>
        <taxon>Fungi incertae sedis</taxon>
        <taxon>Zoopagomycota</taxon>
        <taxon>Entomophthoromycotina</taxon>
        <taxon>Basidiobolomycetes</taxon>
        <taxon>Basidiobolales</taxon>
        <taxon>Basidiobolaceae</taxon>
        <taxon>Basidiobolus</taxon>
    </lineage>
</organism>
<reference evidence="1 2" key="1">
    <citation type="submission" date="2023-04" db="EMBL/GenBank/DDBJ databases">
        <title>Genome of Basidiobolus ranarum AG-B5.</title>
        <authorList>
            <person name="Stajich J.E."/>
            <person name="Carter-House D."/>
            <person name="Gryganskyi A."/>
        </authorList>
    </citation>
    <scope>NUCLEOTIDE SEQUENCE [LARGE SCALE GENOMIC DNA]</scope>
    <source>
        <strain evidence="1 2">AG-B5</strain>
    </source>
</reference>
<comment type="caution">
    <text evidence="1">The sequence shown here is derived from an EMBL/GenBank/DDBJ whole genome shotgun (WGS) entry which is preliminary data.</text>
</comment>
<evidence type="ECO:0008006" key="3">
    <source>
        <dbReference type="Google" id="ProtNLM"/>
    </source>
</evidence>
<dbReference type="EMBL" id="JASJQH010007331">
    <property type="protein sequence ID" value="KAK9710617.1"/>
    <property type="molecule type" value="Genomic_DNA"/>
</dbReference>